<proteinExistence type="predicted"/>
<dbReference type="Gene3D" id="3.30.1330.60">
    <property type="entry name" value="OmpA-like domain"/>
    <property type="match status" value="1"/>
</dbReference>
<feature type="signal peptide" evidence="2">
    <location>
        <begin position="1"/>
        <end position="20"/>
    </location>
</feature>
<evidence type="ECO:0000313" key="4">
    <source>
        <dbReference type="Proteomes" id="UP001058267"/>
    </source>
</evidence>
<keyword evidence="2" id="KW-0732">Signal</keyword>
<evidence type="ECO:0000313" key="3">
    <source>
        <dbReference type="EMBL" id="UWN64025.1"/>
    </source>
</evidence>
<reference evidence="3" key="1">
    <citation type="journal article" date="2022" name="Cell">
        <title>Design, construction, and in vivo augmentation of a complex gut microbiome.</title>
        <authorList>
            <person name="Cheng A.G."/>
            <person name="Ho P.Y."/>
            <person name="Aranda-Diaz A."/>
            <person name="Jain S."/>
            <person name="Yu F.B."/>
            <person name="Meng X."/>
            <person name="Wang M."/>
            <person name="Iakiviak M."/>
            <person name="Nagashima K."/>
            <person name="Zhao A."/>
            <person name="Murugkar P."/>
            <person name="Patil A."/>
            <person name="Atabakhsh K."/>
            <person name="Weakley A."/>
            <person name="Yan J."/>
            <person name="Brumbaugh A.R."/>
            <person name="Higginbottom S."/>
            <person name="Dimas A."/>
            <person name="Shiver A.L."/>
            <person name="Deutschbauer A."/>
            <person name="Neff N."/>
            <person name="Sonnenburg J.L."/>
            <person name="Huang K.C."/>
            <person name="Fischbach M.A."/>
        </authorList>
    </citation>
    <scope>NUCLEOTIDE SEQUENCE</scope>
    <source>
        <strain evidence="3">JC50</strain>
    </source>
</reference>
<dbReference type="InterPro" id="IPR036737">
    <property type="entry name" value="OmpA-like_sf"/>
</dbReference>
<feature type="compositionally biased region" description="Polar residues" evidence="1">
    <location>
        <begin position="205"/>
        <end position="216"/>
    </location>
</feature>
<accession>A0ABY5V362</accession>
<feature type="region of interest" description="Disordered" evidence="1">
    <location>
        <begin position="205"/>
        <end position="231"/>
    </location>
</feature>
<dbReference type="RefSeq" id="WP_026076657.1">
    <property type="nucleotide sequence ID" value="NZ_CP102252.1"/>
</dbReference>
<feature type="chain" id="PRO_5046447246" evidence="2">
    <location>
        <begin position="21"/>
        <end position="448"/>
    </location>
</feature>
<evidence type="ECO:0000256" key="1">
    <source>
        <dbReference type="SAM" id="MobiDB-lite"/>
    </source>
</evidence>
<organism evidence="3 4">
    <name type="scientific">Alistipes senegalensis JC50</name>
    <dbReference type="NCBI Taxonomy" id="1033732"/>
    <lineage>
        <taxon>Bacteria</taxon>
        <taxon>Pseudomonadati</taxon>
        <taxon>Bacteroidota</taxon>
        <taxon>Bacteroidia</taxon>
        <taxon>Bacteroidales</taxon>
        <taxon>Rikenellaceae</taxon>
        <taxon>Alistipes</taxon>
    </lineage>
</organism>
<name>A0ABY5V362_9BACT</name>
<evidence type="ECO:0000256" key="2">
    <source>
        <dbReference type="SAM" id="SignalP"/>
    </source>
</evidence>
<dbReference type="EMBL" id="CP102252">
    <property type="protein sequence ID" value="UWN64025.1"/>
    <property type="molecule type" value="Genomic_DNA"/>
</dbReference>
<protein>
    <submittedName>
        <fullName evidence="3">DUF3575 domain-containing protein</fullName>
    </submittedName>
</protein>
<dbReference type="InterPro" id="IPR021958">
    <property type="entry name" value="DUF3575"/>
</dbReference>
<gene>
    <name evidence="3" type="ORF">NQ519_09600</name>
</gene>
<dbReference type="SUPFAM" id="SSF103088">
    <property type="entry name" value="OmpA-like"/>
    <property type="match status" value="1"/>
</dbReference>
<dbReference type="Proteomes" id="UP001058267">
    <property type="component" value="Chromosome"/>
</dbReference>
<keyword evidence="4" id="KW-1185">Reference proteome</keyword>
<dbReference type="Pfam" id="PF12099">
    <property type="entry name" value="DUF3575"/>
    <property type="match status" value="1"/>
</dbReference>
<sequence>MKKSYLLLILPVLFGGTLSAQNPSSDTVGVTVYFRQGHSTLEPSFRDNGRRLDTFFQQVAELRRDTMRRVHSVRIMAFSSPEGSSDCNSRLSERRAFRLADLLHRSTDLPDSLFEIVARGVNWEGLTDLVDTSDMPYRDEVLNILRNTPEWVVRNGVVVDGRKRRLGMLHGGRAWQYMYEHFFPKLRGSDVRVVYRITPLPKPVAQQTPASDSSIVATGPDEATPTEGGTDMIGDAVRDTVILDSAYPVGSGVAGSTSRAPFYMALKTNLLYDAALVPNIGAEFYAGRGWSVGINWMYAWWNSNRQHNYWRIYGGDLSVRKYFGRRAAEKPLTGHHLGLCGQLFTYDFETGGRGYMGGKPGGTLWDKMNYAASLEYGYSLPVGRHLNLDFSIGVGYWGGEYQKYLPKESHYVWTETRQRHWFGPTKAEISLVWLLGRGNYNAKKGGKR</sequence>